<evidence type="ECO:0000313" key="13">
    <source>
        <dbReference type="Proteomes" id="UP000801492"/>
    </source>
</evidence>
<evidence type="ECO:0000256" key="2">
    <source>
        <dbReference type="ARBA" id="ARBA00022723"/>
    </source>
</evidence>
<comment type="caution">
    <text evidence="12">The sequence shown here is derived from an EMBL/GenBank/DDBJ whole genome shotgun (WGS) entry which is preliminary data.</text>
</comment>
<evidence type="ECO:0000259" key="10">
    <source>
        <dbReference type="PROSITE" id="PS50157"/>
    </source>
</evidence>
<dbReference type="GO" id="GO:0005634">
    <property type="term" value="C:nucleus"/>
    <property type="evidence" value="ECO:0007669"/>
    <property type="project" value="UniProtKB-SubCell"/>
</dbReference>
<evidence type="ECO:0000256" key="4">
    <source>
        <dbReference type="ARBA" id="ARBA00022771"/>
    </source>
</evidence>
<dbReference type="InterPro" id="IPR036236">
    <property type="entry name" value="Znf_C2H2_sf"/>
</dbReference>
<dbReference type="Pfam" id="PF00096">
    <property type="entry name" value="zf-C2H2"/>
    <property type="match status" value="6"/>
</dbReference>
<dbReference type="PROSITE" id="PS51915">
    <property type="entry name" value="ZAD"/>
    <property type="match status" value="1"/>
</dbReference>
<dbReference type="SUPFAM" id="SSF57716">
    <property type="entry name" value="Glucocorticoid receptor-like (DNA-binding domain)"/>
    <property type="match status" value="1"/>
</dbReference>
<name>A0A8K0D7M9_IGNLU</name>
<dbReference type="PANTHER" id="PTHR16515">
    <property type="entry name" value="PR DOMAIN ZINC FINGER PROTEIN"/>
    <property type="match status" value="1"/>
</dbReference>
<evidence type="ECO:0000256" key="8">
    <source>
        <dbReference type="PROSITE-ProRule" id="PRU01263"/>
    </source>
</evidence>
<keyword evidence="3" id="KW-0677">Repeat</keyword>
<feature type="binding site" evidence="8">
    <location>
        <position position="35"/>
    </location>
    <ligand>
        <name>Zn(2+)</name>
        <dbReference type="ChEBI" id="CHEBI:29105"/>
    </ligand>
</feature>
<evidence type="ECO:0000256" key="9">
    <source>
        <dbReference type="SAM" id="MobiDB-lite"/>
    </source>
</evidence>
<feature type="domain" description="C2H2-type" evidence="10">
    <location>
        <begin position="273"/>
        <end position="300"/>
    </location>
</feature>
<dbReference type="FunFam" id="3.30.160.60:FF:000624">
    <property type="entry name" value="zinc finger protein 697"/>
    <property type="match status" value="1"/>
</dbReference>
<dbReference type="Pfam" id="PF07776">
    <property type="entry name" value="zf-AD"/>
    <property type="match status" value="1"/>
</dbReference>
<feature type="domain" description="C2H2-type" evidence="10">
    <location>
        <begin position="245"/>
        <end position="272"/>
    </location>
</feature>
<proteinExistence type="predicted"/>
<dbReference type="Gene3D" id="3.40.1800.20">
    <property type="match status" value="1"/>
</dbReference>
<dbReference type="InterPro" id="IPR050331">
    <property type="entry name" value="Zinc_finger"/>
</dbReference>
<evidence type="ECO:0000313" key="12">
    <source>
        <dbReference type="EMBL" id="KAF2898517.1"/>
    </source>
</evidence>
<evidence type="ECO:0000259" key="11">
    <source>
        <dbReference type="PROSITE" id="PS51915"/>
    </source>
</evidence>
<dbReference type="FunFam" id="3.30.160.60:FF:000478">
    <property type="entry name" value="Zinc finger protein 133"/>
    <property type="match status" value="1"/>
</dbReference>
<dbReference type="GO" id="GO:0008270">
    <property type="term" value="F:zinc ion binding"/>
    <property type="evidence" value="ECO:0007669"/>
    <property type="project" value="UniProtKB-UniRule"/>
</dbReference>
<dbReference type="SUPFAM" id="SSF57667">
    <property type="entry name" value="beta-beta-alpha zinc fingers"/>
    <property type="match status" value="3"/>
</dbReference>
<feature type="compositionally biased region" description="Basic residues" evidence="9">
    <location>
        <begin position="170"/>
        <end position="181"/>
    </location>
</feature>
<dbReference type="PROSITE" id="PS00028">
    <property type="entry name" value="ZINC_FINGER_C2H2_1"/>
    <property type="match status" value="6"/>
</dbReference>
<dbReference type="SMART" id="SM00355">
    <property type="entry name" value="ZnF_C2H2"/>
    <property type="match status" value="6"/>
</dbReference>
<feature type="binding site" evidence="8">
    <location>
        <position position="77"/>
    </location>
    <ligand>
        <name>Zn(2+)</name>
        <dbReference type="ChEBI" id="CHEBI:29105"/>
    </ligand>
</feature>
<organism evidence="12 13">
    <name type="scientific">Ignelater luminosus</name>
    <name type="common">Cucubano</name>
    <name type="synonym">Pyrophorus luminosus</name>
    <dbReference type="NCBI Taxonomy" id="2038154"/>
    <lineage>
        <taxon>Eukaryota</taxon>
        <taxon>Metazoa</taxon>
        <taxon>Ecdysozoa</taxon>
        <taxon>Arthropoda</taxon>
        <taxon>Hexapoda</taxon>
        <taxon>Insecta</taxon>
        <taxon>Pterygota</taxon>
        <taxon>Neoptera</taxon>
        <taxon>Endopterygota</taxon>
        <taxon>Coleoptera</taxon>
        <taxon>Polyphaga</taxon>
        <taxon>Elateriformia</taxon>
        <taxon>Elateroidea</taxon>
        <taxon>Elateridae</taxon>
        <taxon>Agrypninae</taxon>
        <taxon>Pyrophorini</taxon>
        <taxon>Ignelater</taxon>
    </lineage>
</organism>
<dbReference type="FunFam" id="3.30.160.60:FF:000446">
    <property type="entry name" value="Zinc finger protein"/>
    <property type="match status" value="1"/>
</dbReference>
<dbReference type="SMART" id="SM00868">
    <property type="entry name" value="zf-AD"/>
    <property type="match status" value="1"/>
</dbReference>
<dbReference type="FunFam" id="3.30.160.60:FF:000912">
    <property type="entry name" value="Zinc finger protein 660"/>
    <property type="match status" value="1"/>
</dbReference>
<feature type="domain" description="C2H2-type" evidence="10">
    <location>
        <begin position="189"/>
        <end position="216"/>
    </location>
</feature>
<dbReference type="GO" id="GO:0045595">
    <property type="term" value="P:regulation of cell differentiation"/>
    <property type="evidence" value="ECO:0007669"/>
    <property type="project" value="UniProtKB-ARBA"/>
</dbReference>
<evidence type="ECO:0000256" key="5">
    <source>
        <dbReference type="ARBA" id="ARBA00022833"/>
    </source>
</evidence>
<dbReference type="EMBL" id="VTPC01003437">
    <property type="protein sequence ID" value="KAF2898517.1"/>
    <property type="molecule type" value="Genomic_DNA"/>
</dbReference>
<dbReference type="InterPro" id="IPR013087">
    <property type="entry name" value="Znf_C2H2_type"/>
</dbReference>
<dbReference type="AlphaFoldDB" id="A0A8K0D7M9"/>
<dbReference type="FunFam" id="3.30.160.60:FF:000512">
    <property type="entry name" value="zinc finger protein 197 isoform X1"/>
    <property type="match status" value="1"/>
</dbReference>
<feature type="domain" description="C2H2-type" evidence="10">
    <location>
        <begin position="329"/>
        <end position="352"/>
    </location>
</feature>
<feature type="region of interest" description="Disordered" evidence="9">
    <location>
        <begin position="163"/>
        <end position="184"/>
    </location>
</feature>
<sequence length="352" mass="40614">MENESTLIISESSKSLQQEINSYCDINVNTVCRVCLEKSQPHKKMCNIFEFGEVSNMIMACTSVQIMDGDGLPNTICSKCLAKLNIAWQFKMQCESSDAKLRQFYFNNSQQLQIAQNFDGFDYGIKQEQDLCLLKKDVTATTFNVVPEITNYSNASVSDLKCDTDDTKTKSVKRSSKRQKSDKKEQKIHQCDTCGKTFNRREYLTQHIRIHTGEKPYRCHLCEKRFVNSGHLTTHMRTHTGERPHACTLCPKAFSTRQELHKHTMVHNGERPFVCKMCGKCFGSSSNLYSHLKHHTGEKNFTCEHCGKAFYTKQELKQHLVVHTGEKAFLCEYCNKRFSQIAHLRRHSKLHK</sequence>
<feature type="domain" description="ZAD" evidence="11">
    <location>
        <begin position="30"/>
        <end position="104"/>
    </location>
</feature>
<keyword evidence="2 8" id="KW-0479">Metal-binding</keyword>
<dbReference type="Gene3D" id="3.30.160.60">
    <property type="entry name" value="Classic Zinc Finger"/>
    <property type="match status" value="6"/>
</dbReference>
<evidence type="ECO:0000256" key="3">
    <source>
        <dbReference type="ARBA" id="ARBA00022737"/>
    </source>
</evidence>
<accession>A0A8K0D7M9</accession>
<comment type="subcellular location">
    <subcellularLocation>
        <location evidence="1">Nucleus</location>
    </subcellularLocation>
</comment>
<keyword evidence="4 7" id="KW-0863">Zinc-finger</keyword>
<dbReference type="Proteomes" id="UP000801492">
    <property type="component" value="Unassembled WGS sequence"/>
</dbReference>
<evidence type="ECO:0000256" key="1">
    <source>
        <dbReference type="ARBA" id="ARBA00004123"/>
    </source>
</evidence>
<feature type="domain" description="C2H2-type" evidence="10">
    <location>
        <begin position="217"/>
        <end position="244"/>
    </location>
</feature>
<reference evidence="12" key="1">
    <citation type="submission" date="2019-08" db="EMBL/GenBank/DDBJ databases">
        <title>The genome of the North American firefly Photinus pyralis.</title>
        <authorList>
            <consortium name="Photinus pyralis genome working group"/>
            <person name="Fallon T.R."/>
            <person name="Sander Lower S.E."/>
            <person name="Weng J.-K."/>
        </authorList>
    </citation>
    <scope>NUCLEOTIDE SEQUENCE</scope>
    <source>
        <strain evidence="12">TRF0915ILg1</strain>
        <tissue evidence="12">Whole body</tissue>
    </source>
</reference>
<feature type="binding site" evidence="8">
    <location>
        <position position="32"/>
    </location>
    <ligand>
        <name>Zn(2+)</name>
        <dbReference type="ChEBI" id="CHEBI:29105"/>
    </ligand>
</feature>
<feature type="binding site" evidence="8">
    <location>
        <position position="80"/>
    </location>
    <ligand>
        <name>Zn(2+)</name>
        <dbReference type="ChEBI" id="CHEBI:29105"/>
    </ligand>
</feature>
<dbReference type="PANTHER" id="PTHR16515:SF66">
    <property type="entry name" value="C2H2-TYPE DOMAIN-CONTAINING PROTEIN"/>
    <property type="match status" value="1"/>
</dbReference>
<keyword evidence="5 8" id="KW-0862">Zinc</keyword>
<dbReference type="GO" id="GO:0000122">
    <property type="term" value="P:negative regulation of transcription by RNA polymerase II"/>
    <property type="evidence" value="ECO:0007669"/>
    <property type="project" value="UniProtKB-ARBA"/>
</dbReference>
<dbReference type="PROSITE" id="PS50157">
    <property type="entry name" value="ZINC_FINGER_C2H2_2"/>
    <property type="match status" value="6"/>
</dbReference>
<feature type="domain" description="C2H2-type" evidence="10">
    <location>
        <begin position="301"/>
        <end position="328"/>
    </location>
</feature>
<evidence type="ECO:0000256" key="7">
    <source>
        <dbReference type="PROSITE-ProRule" id="PRU00042"/>
    </source>
</evidence>
<protein>
    <submittedName>
        <fullName evidence="12">Uncharacterized protein</fullName>
    </submittedName>
</protein>
<gene>
    <name evidence="12" type="ORF">ILUMI_07659</name>
</gene>
<keyword evidence="6" id="KW-0539">Nucleus</keyword>
<dbReference type="InterPro" id="IPR012934">
    <property type="entry name" value="Znf_AD"/>
</dbReference>
<dbReference type="OrthoDB" id="6077919at2759"/>
<dbReference type="FunFam" id="3.30.160.60:FF:000256">
    <property type="entry name" value="PLAG1 like zinc finger 2"/>
    <property type="match status" value="1"/>
</dbReference>
<keyword evidence="13" id="KW-1185">Reference proteome</keyword>
<evidence type="ECO:0000256" key="6">
    <source>
        <dbReference type="ARBA" id="ARBA00023242"/>
    </source>
</evidence>